<dbReference type="InterPro" id="IPR000209">
    <property type="entry name" value="Peptidase_S8/S53_dom"/>
</dbReference>
<dbReference type="PANTHER" id="PTHR43399">
    <property type="entry name" value="SUBTILISIN-RELATED"/>
    <property type="match status" value="1"/>
</dbReference>
<comment type="similarity">
    <text evidence="1 7">Belongs to the peptidase S8 family.</text>
</comment>
<dbReference type="InterPro" id="IPR028994">
    <property type="entry name" value="Integrin_alpha_N"/>
</dbReference>
<name>A0AA51UL17_9EURY</name>
<feature type="active site" description="Charge relay system" evidence="6 7">
    <location>
        <position position="226"/>
    </location>
</feature>
<dbReference type="Pfam" id="PF00082">
    <property type="entry name" value="Peptidase_S8"/>
    <property type="match status" value="1"/>
</dbReference>
<keyword evidence="3" id="KW-0732">Signal</keyword>
<evidence type="ECO:0000313" key="10">
    <source>
        <dbReference type="Proteomes" id="UP001182908"/>
    </source>
</evidence>
<gene>
    <name evidence="9" type="ORF">RE474_02045</name>
</gene>
<dbReference type="Proteomes" id="UP001182908">
    <property type="component" value="Chromosome"/>
</dbReference>
<dbReference type="EMBL" id="CP133592">
    <property type="protein sequence ID" value="WMW25524.1"/>
    <property type="molecule type" value="Genomic_DNA"/>
</dbReference>
<evidence type="ECO:0000256" key="4">
    <source>
        <dbReference type="ARBA" id="ARBA00022801"/>
    </source>
</evidence>
<protein>
    <submittedName>
        <fullName evidence="9">S8 family serine peptidase</fullName>
    </submittedName>
</protein>
<dbReference type="InterPro" id="IPR034204">
    <property type="entry name" value="PfSUB1-like_cat_dom"/>
</dbReference>
<dbReference type="InterPro" id="IPR013783">
    <property type="entry name" value="Ig-like_fold"/>
</dbReference>
<sequence>MDDKKKRVTRDCFMCDIFRKITMNKCKIHSIFLILILLFASIPSAYAVSNAENQKKNTVQNSDELKDLFFSSGELLIKIKDTSKKSIKNSAKPDDTGIVSLNKLNKKFDVIEFEQIATPSVSEDDGTIYNWYKLKFNVSATQISKNSSEFKKFKALMNSYELDPNIEVVELNYIINVQSIPDDPYFSSSGSWGQSYPDLWGMQKINTESAWDVTTGSSSVIVADIDTGVDRTHEDLKDNMWVNTAEIPDNGIDDDGNGHIDDYYGWDWANNDNDPMDDHGHGTHTAGTIAATGNNNVGVVGVSWNSKIMALKFLNSAGSGNLDDAVKAIKYAADMGARVSSNSWGSFGTSQMLDDAIRYAHDKNMVVVVAAGNSNDDALDYTPASADYSITVAASDYTDAKAYFSNWGQKIDVAAPGVDILSTKAAVSPMFSSSSTVDTNYGRASGTSMATPHVAGLAALLIANDPSLTSEEVRQIIRTGSFDLGTQGKDDYFGFGRIDAANSLSLSDTNVLAPFITSPASRSMVYGQSLEITGSASGSGFESYTLQAGVGRDPASWINLSESNTQVTDGILAVVDTTQLPDGYYTFRLIATNTDGIEYQFQVYDVEVDNFDAAINSPLILVSQGSVDLIGDAQTKNGMAFSHYMLEWGEGSSPASYTSAGISMTNDGLQPVIDGKLGIWDTSGLTSGQVYTLRLSVVGESGVTSQCSIQLTADSDLVSGWPILISRSTSSSISEATPTIADLDNDGTDEIVITSADNKIYVFRKDGSDYPGFPVSVTTGEHFTWPANVADLDNDGHKEIIAASVTASGTSKVYVLKDDGTFYPGWTKPVHIIGQQVGDGTPTIADLDSDGIKEMVVIDPFYKKMHAYHLDGSELTGFPKTLPLSDLEYPGAPLITDLNGDGVPEIAYGAKNKFYLFDNHGNLLDGWPFVAPVYNGNTINFKSSPACGDVDGDGDLEIVAIGHNGGSTSPIYAWDMDGSLLPNWPMVAGSLDYGHSPLNSPSLTDVDNDGLDEVVVGLSSLSIFDQDGQKSIGTGIGAKIAPAITDVDGDGKYEFSGVKDNKLQIGNDDGSILWQRVFSSDTLFLSPAMFSDIDNNGRMELTLVQSRLPNEEGDLIAYMWEMPYSGENSGDCWSMFLHDPQRSGRLAVSDSMDTVTTPPTDTASPTTVIASPSGSTILSGVVDVNVEASDDTGVSKTELYCNGVLLDTETVAPYLYSWDTTHESDGEYMLQSKAYDEAGNVGSSQTVTVTVKNNVDENVDTDAPVVSIASPLDGSSFKRKSTVTINAMATDNVAVTKVEFLVNGIVEYTDQTGSYSYDWKVPAKPGPYTLQLKAYDDQGNIGTSETITVTAIR</sequence>
<dbReference type="PANTHER" id="PTHR43399:SF4">
    <property type="entry name" value="CELL WALL-ASSOCIATED PROTEASE"/>
    <property type="match status" value="1"/>
</dbReference>
<evidence type="ECO:0000259" key="8">
    <source>
        <dbReference type="Pfam" id="PF00082"/>
    </source>
</evidence>
<keyword evidence="4 7" id="KW-0378">Hydrolase</keyword>
<dbReference type="Pfam" id="PF13517">
    <property type="entry name" value="FG-GAP_3"/>
    <property type="match status" value="2"/>
</dbReference>
<dbReference type="GeneID" id="84231460"/>
<dbReference type="KEGG" id="mseb:RE474_02045"/>
<dbReference type="PROSITE" id="PS00138">
    <property type="entry name" value="SUBTILASE_SER"/>
    <property type="match status" value="1"/>
</dbReference>
<dbReference type="Gene3D" id="2.130.10.130">
    <property type="entry name" value="Integrin alpha, N-terminal"/>
    <property type="match status" value="1"/>
</dbReference>
<dbReference type="InterPro" id="IPR051048">
    <property type="entry name" value="Peptidase_S8/S53_subtilisin"/>
</dbReference>
<evidence type="ECO:0000256" key="6">
    <source>
        <dbReference type="PIRSR" id="PIRSR615500-1"/>
    </source>
</evidence>
<feature type="active site" description="Charge relay system" evidence="6 7">
    <location>
        <position position="281"/>
    </location>
</feature>
<dbReference type="Gene3D" id="2.60.40.10">
    <property type="entry name" value="Immunoglobulins"/>
    <property type="match status" value="2"/>
</dbReference>
<evidence type="ECO:0000256" key="2">
    <source>
        <dbReference type="ARBA" id="ARBA00022670"/>
    </source>
</evidence>
<reference evidence="9 10" key="1">
    <citation type="submission" date="2023-08" db="EMBL/GenBank/DDBJ databases">
        <title>Methanolobus mangrovi sp. nov. and Methanolobus sediminis sp. nov, two novel methylotrophic methanogens isolated from mangrove sediments in China.</title>
        <authorList>
            <person name="Zhou J."/>
        </authorList>
    </citation>
    <scope>NUCLEOTIDE SEQUENCE [LARGE SCALE GENOMIC DNA]</scope>
    <source>
        <strain evidence="9 10">FTZ6</strain>
    </source>
</reference>
<keyword evidence="2 7" id="KW-0645">Protease</keyword>
<dbReference type="InterPro" id="IPR023828">
    <property type="entry name" value="Peptidase_S8_Ser-AS"/>
</dbReference>
<dbReference type="SUPFAM" id="SSF52743">
    <property type="entry name" value="Subtilisin-like"/>
    <property type="match status" value="1"/>
</dbReference>
<dbReference type="Gene3D" id="3.40.50.200">
    <property type="entry name" value="Peptidase S8/S53 domain"/>
    <property type="match status" value="1"/>
</dbReference>
<keyword evidence="10" id="KW-1185">Reference proteome</keyword>
<dbReference type="Pfam" id="PF17957">
    <property type="entry name" value="Big_7"/>
    <property type="match status" value="2"/>
</dbReference>
<dbReference type="CDD" id="cd07473">
    <property type="entry name" value="Peptidases_S8_Subtilisin_like"/>
    <property type="match status" value="1"/>
</dbReference>
<dbReference type="InterPro" id="IPR036852">
    <property type="entry name" value="Peptidase_S8/S53_dom_sf"/>
</dbReference>
<dbReference type="GO" id="GO:0006508">
    <property type="term" value="P:proteolysis"/>
    <property type="evidence" value="ECO:0007669"/>
    <property type="project" value="UniProtKB-KW"/>
</dbReference>
<dbReference type="PRINTS" id="PR00723">
    <property type="entry name" value="SUBTILISIN"/>
</dbReference>
<feature type="domain" description="Peptidase S8/S53" evidence="8">
    <location>
        <begin position="218"/>
        <end position="496"/>
    </location>
</feature>
<dbReference type="GO" id="GO:0004252">
    <property type="term" value="F:serine-type endopeptidase activity"/>
    <property type="evidence" value="ECO:0007669"/>
    <property type="project" value="UniProtKB-UniRule"/>
</dbReference>
<organism evidence="9 10">
    <name type="scientific">Methanolobus sediminis</name>
    <dbReference type="NCBI Taxonomy" id="3072978"/>
    <lineage>
        <taxon>Archaea</taxon>
        <taxon>Methanobacteriati</taxon>
        <taxon>Methanobacteriota</taxon>
        <taxon>Stenosarchaea group</taxon>
        <taxon>Methanomicrobia</taxon>
        <taxon>Methanosarcinales</taxon>
        <taxon>Methanosarcinaceae</taxon>
        <taxon>Methanolobus</taxon>
    </lineage>
</organism>
<feature type="active site" description="Charge relay system" evidence="6 7">
    <location>
        <position position="448"/>
    </location>
</feature>
<dbReference type="InterPro" id="IPR013517">
    <property type="entry name" value="FG-GAP"/>
</dbReference>
<dbReference type="PROSITE" id="PS51892">
    <property type="entry name" value="SUBTILASE"/>
    <property type="match status" value="1"/>
</dbReference>
<accession>A0AA51UL17</accession>
<dbReference type="InterPro" id="IPR015500">
    <property type="entry name" value="Peptidase_S8_subtilisin-rel"/>
</dbReference>
<proteinExistence type="inferred from homology"/>
<evidence type="ECO:0000256" key="5">
    <source>
        <dbReference type="ARBA" id="ARBA00022825"/>
    </source>
</evidence>
<evidence type="ECO:0000256" key="3">
    <source>
        <dbReference type="ARBA" id="ARBA00022729"/>
    </source>
</evidence>
<dbReference type="SUPFAM" id="SSF69318">
    <property type="entry name" value="Integrin alpha N-terminal domain"/>
    <property type="match status" value="1"/>
</dbReference>
<evidence type="ECO:0000256" key="7">
    <source>
        <dbReference type="PROSITE-ProRule" id="PRU01240"/>
    </source>
</evidence>
<dbReference type="RefSeq" id="WP_309311328.1">
    <property type="nucleotide sequence ID" value="NZ_CP133592.1"/>
</dbReference>
<evidence type="ECO:0000313" key="9">
    <source>
        <dbReference type="EMBL" id="WMW25524.1"/>
    </source>
</evidence>
<evidence type="ECO:0000256" key="1">
    <source>
        <dbReference type="ARBA" id="ARBA00011073"/>
    </source>
</evidence>
<keyword evidence="5 7" id="KW-0720">Serine protease</keyword>